<dbReference type="InterPro" id="IPR036390">
    <property type="entry name" value="WH_DNA-bd_sf"/>
</dbReference>
<sequence>MGMDRDRSVERFLPLRPVEFDVLLSLAAGERHGYGIILDSEARGATAVPDVGTLYRALRRMQDQGLIGASARRDVPESADERRHYYQITPLGLEVARAEARRLAALMRAAAASGLIEAVAT</sequence>
<protein>
    <submittedName>
        <fullName evidence="2">PadR family transcriptional regulator</fullName>
    </submittedName>
</protein>
<evidence type="ECO:0000313" key="2">
    <source>
        <dbReference type="EMBL" id="GLC26997.1"/>
    </source>
</evidence>
<accession>A0AA37V3P2</accession>
<organism evidence="2 3">
    <name type="scientific">Roseisolibacter agri</name>
    <dbReference type="NCBI Taxonomy" id="2014610"/>
    <lineage>
        <taxon>Bacteria</taxon>
        <taxon>Pseudomonadati</taxon>
        <taxon>Gemmatimonadota</taxon>
        <taxon>Gemmatimonadia</taxon>
        <taxon>Gemmatimonadales</taxon>
        <taxon>Gemmatimonadaceae</taxon>
        <taxon>Roseisolibacter</taxon>
    </lineage>
</organism>
<keyword evidence="3" id="KW-1185">Reference proteome</keyword>
<dbReference type="EMBL" id="BRXS01000005">
    <property type="protein sequence ID" value="GLC26997.1"/>
    <property type="molecule type" value="Genomic_DNA"/>
</dbReference>
<proteinExistence type="predicted"/>
<comment type="caution">
    <text evidence="2">The sequence shown here is derived from an EMBL/GenBank/DDBJ whole genome shotgun (WGS) entry which is preliminary data.</text>
</comment>
<reference evidence="2" key="1">
    <citation type="submission" date="2022-08" db="EMBL/GenBank/DDBJ databases">
        <title>Draft genome sequencing of Roseisolibacter agri AW1220.</title>
        <authorList>
            <person name="Tobiishi Y."/>
            <person name="Tonouchi A."/>
        </authorList>
    </citation>
    <scope>NUCLEOTIDE SEQUENCE</scope>
    <source>
        <strain evidence="2">AW1220</strain>
    </source>
</reference>
<dbReference type="InterPro" id="IPR005149">
    <property type="entry name" value="Tscrpt_reg_PadR_N"/>
</dbReference>
<feature type="domain" description="Transcription regulator PadR N-terminal" evidence="1">
    <location>
        <begin position="22"/>
        <end position="95"/>
    </location>
</feature>
<gene>
    <name evidence="2" type="ORF">rosag_35100</name>
</gene>
<dbReference type="InterPro" id="IPR036388">
    <property type="entry name" value="WH-like_DNA-bd_sf"/>
</dbReference>
<dbReference type="PANTHER" id="PTHR33169:SF13">
    <property type="entry name" value="PADR-FAMILY TRANSCRIPTIONAL REGULATOR"/>
    <property type="match status" value="1"/>
</dbReference>
<evidence type="ECO:0000259" key="1">
    <source>
        <dbReference type="Pfam" id="PF03551"/>
    </source>
</evidence>
<dbReference type="InterPro" id="IPR052509">
    <property type="entry name" value="Metal_resp_DNA-bind_regulator"/>
</dbReference>
<dbReference type="Pfam" id="PF03551">
    <property type="entry name" value="PadR"/>
    <property type="match status" value="1"/>
</dbReference>
<name>A0AA37V3P2_9BACT</name>
<dbReference type="PANTHER" id="PTHR33169">
    <property type="entry name" value="PADR-FAMILY TRANSCRIPTIONAL REGULATOR"/>
    <property type="match status" value="1"/>
</dbReference>
<dbReference type="Gene3D" id="1.10.10.10">
    <property type="entry name" value="Winged helix-like DNA-binding domain superfamily/Winged helix DNA-binding domain"/>
    <property type="match status" value="1"/>
</dbReference>
<dbReference type="SUPFAM" id="SSF46785">
    <property type="entry name" value="Winged helix' DNA-binding domain"/>
    <property type="match status" value="1"/>
</dbReference>
<evidence type="ECO:0000313" key="3">
    <source>
        <dbReference type="Proteomes" id="UP001161325"/>
    </source>
</evidence>
<dbReference type="AlphaFoldDB" id="A0AA37V3P2"/>
<dbReference type="Proteomes" id="UP001161325">
    <property type="component" value="Unassembled WGS sequence"/>
</dbReference>